<evidence type="ECO:0000313" key="5">
    <source>
        <dbReference type="Proteomes" id="UP000243528"/>
    </source>
</evidence>
<dbReference type="GO" id="GO:0005840">
    <property type="term" value="C:ribosome"/>
    <property type="evidence" value="ECO:0007669"/>
    <property type="project" value="UniProtKB-KW"/>
</dbReference>
<dbReference type="GO" id="GO:0016747">
    <property type="term" value="F:acyltransferase activity, transferring groups other than amino-acyl groups"/>
    <property type="evidence" value="ECO:0007669"/>
    <property type="project" value="InterPro"/>
</dbReference>
<feature type="domain" description="N-acetyltransferase" evidence="3">
    <location>
        <begin position="2"/>
        <end position="155"/>
    </location>
</feature>
<accession>A0A2P8DWN5</accession>
<proteinExistence type="predicted"/>
<dbReference type="Proteomes" id="UP000243528">
    <property type="component" value="Unassembled WGS sequence"/>
</dbReference>
<dbReference type="PROSITE" id="PS51186">
    <property type="entry name" value="GNAT"/>
    <property type="match status" value="1"/>
</dbReference>
<evidence type="ECO:0000256" key="2">
    <source>
        <dbReference type="ARBA" id="ARBA00023315"/>
    </source>
</evidence>
<dbReference type="CDD" id="cd04301">
    <property type="entry name" value="NAT_SF"/>
    <property type="match status" value="1"/>
</dbReference>
<reference evidence="4 5" key="1">
    <citation type="submission" date="2018-03" db="EMBL/GenBank/DDBJ databases">
        <title>Genomic Encyclopedia of Archaeal and Bacterial Type Strains, Phase II (KMG-II): from individual species to whole genera.</title>
        <authorList>
            <person name="Goeker M."/>
        </authorList>
    </citation>
    <scope>NUCLEOTIDE SEQUENCE [LARGE SCALE GENOMIC DNA]</scope>
    <source>
        <strain evidence="4 5">DSM 45211</strain>
    </source>
</reference>
<dbReference type="SUPFAM" id="SSF55729">
    <property type="entry name" value="Acyl-CoA N-acyltransferases (Nat)"/>
    <property type="match status" value="1"/>
</dbReference>
<evidence type="ECO:0000313" key="4">
    <source>
        <dbReference type="EMBL" id="PSL01614.1"/>
    </source>
</evidence>
<keyword evidence="1" id="KW-0808">Transferase</keyword>
<dbReference type="RefSeq" id="WP_205741051.1">
    <property type="nucleotide sequence ID" value="NZ_PYGE01000013.1"/>
</dbReference>
<name>A0A2P8DWN5_9ACTN</name>
<evidence type="ECO:0000259" key="3">
    <source>
        <dbReference type="PROSITE" id="PS51186"/>
    </source>
</evidence>
<dbReference type="InterPro" id="IPR050832">
    <property type="entry name" value="Bact_Acetyltransf"/>
</dbReference>
<keyword evidence="4" id="KW-0687">Ribonucleoprotein</keyword>
<evidence type="ECO:0000256" key="1">
    <source>
        <dbReference type="ARBA" id="ARBA00022679"/>
    </source>
</evidence>
<keyword evidence="5" id="KW-1185">Reference proteome</keyword>
<comment type="caution">
    <text evidence="4">The sequence shown here is derived from an EMBL/GenBank/DDBJ whole genome shotgun (WGS) entry which is preliminary data.</text>
</comment>
<dbReference type="AlphaFoldDB" id="A0A2P8DWN5"/>
<keyword evidence="2" id="KW-0012">Acyltransferase</keyword>
<protein>
    <submittedName>
        <fullName evidence="4">Ribosomal protein S18 acetylase RimI-like enzyme</fullName>
    </submittedName>
</protein>
<sequence>MSNVRAATEADIGELVRLRVVFAEAMGGSFNPPSADSRWRDNCAAVLAGQLAAETMRILVVDGTSGLAACGYGTIEQWVPGPHLPHGRIGHVMGVVTDPEHRRLGHARTIMDGLLEWFREQRIPRVDLHASADGEPLYRKLGFTEHPDLSMSWRT</sequence>
<keyword evidence="4" id="KW-0689">Ribosomal protein</keyword>
<dbReference type="Gene3D" id="3.40.630.30">
    <property type="match status" value="1"/>
</dbReference>
<dbReference type="EMBL" id="PYGE01000013">
    <property type="protein sequence ID" value="PSL01614.1"/>
    <property type="molecule type" value="Genomic_DNA"/>
</dbReference>
<dbReference type="InterPro" id="IPR000182">
    <property type="entry name" value="GNAT_dom"/>
</dbReference>
<organism evidence="4 5">
    <name type="scientific">Haloactinopolyspora alba</name>
    <dbReference type="NCBI Taxonomy" id="648780"/>
    <lineage>
        <taxon>Bacteria</taxon>
        <taxon>Bacillati</taxon>
        <taxon>Actinomycetota</taxon>
        <taxon>Actinomycetes</taxon>
        <taxon>Jiangellales</taxon>
        <taxon>Jiangellaceae</taxon>
        <taxon>Haloactinopolyspora</taxon>
    </lineage>
</organism>
<dbReference type="PANTHER" id="PTHR43877">
    <property type="entry name" value="AMINOALKYLPHOSPHONATE N-ACETYLTRANSFERASE-RELATED-RELATED"/>
    <property type="match status" value="1"/>
</dbReference>
<dbReference type="InterPro" id="IPR016181">
    <property type="entry name" value="Acyl_CoA_acyltransferase"/>
</dbReference>
<dbReference type="Pfam" id="PF00583">
    <property type="entry name" value="Acetyltransf_1"/>
    <property type="match status" value="1"/>
</dbReference>
<gene>
    <name evidence="4" type="ORF">CLV30_113102</name>
</gene>